<evidence type="ECO:0000259" key="3">
    <source>
        <dbReference type="SMART" id="SM00822"/>
    </source>
</evidence>
<evidence type="ECO:0000313" key="4">
    <source>
        <dbReference type="EMBL" id="EGC29391.1"/>
    </source>
</evidence>
<dbReference type="SMART" id="SM00822">
    <property type="entry name" value="PKS_KR"/>
    <property type="match status" value="1"/>
</dbReference>
<keyword evidence="1" id="KW-0560">Oxidoreductase</keyword>
<name>F1A335_DICPU</name>
<evidence type="ECO:0000313" key="5">
    <source>
        <dbReference type="Proteomes" id="UP000001064"/>
    </source>
</evidence>
<dbReference type="InterPro" id="IPR002347">
    <property type="entry name" value="SDR_fam"/>
</dbReference>
<sequence>MKIEGKTFVITGGASGLGLATTKHLYSLGANLVIIDMNEEAGNNLVKQLGSDRASFHCVDITLGEPLQKALDSAVNKFKEIHGAINCAGVASAMRVIKRNGDIFPLELFERVMSVNVTGTFNVIRLVASIINKQKVQKDNEGKANESEEKGVFVMTASVAAFDGQPGQAAYSASKGGIVSMTLPLAREFTPLKCRIMTIAPGLFATPLVTGLPAPAVKSIEDSIPFPSRLGKPEEFAFLVQHIIESSYLNGEVIRLDGALRLSKL</sequence>
<dbReference type="OMA" id="RHIFEND"/>
<dbReference type="PANTHER" id="PTHR43658:SF8">
    <property type="entry name" value="17-BETA-HYDROXYSTEROID DEHYDROGENASE 14-RELATED"/>
    <property type="match status" value="1"/>
</dbReference>
<dbReference type="AlphaFoldDB" id="F1A335"/>
<protein>
    <recommendedName>
        <fullName evidence="3">Ketoreductase domain-containing protein</fullName>
    </recommendedName>
</protein>
<gene>
    <name evidence="4" type="ORF">DICPUDRAFT_58822</name>
</gene>
<dbReference type="STRING" id="5786.F1A335"/>
<organism evidence="4 5">
    <name type="scientific">Dictyostelium purpureum</name>
    <name type="common">Slime mold</name>
    <dbReference type="NCBI Taxonomy" id="5786"/>
    <lineage>
        <taxon>Eukaryota</taxon>
        <taxon>Amoebozoa</taxon>
        <taxon>Evosea</taxon>
        <taxon>Eumycetozoa</taxon>
        <taxon>Dictyostelia</taxon>
        <taxon>Dictyosteliales</taxon>
        <taxon>Dictyosteliaceae</taxon>
        <taxon>Dictyostelium</taxon>
    </lineage>
</organism>
<dbReference type="InterPro" id="IPR057326">
    <property type="entry name" value="KR_dom"/>
</dbReference>
<dbReference type="Proteomes" id="UP000001064">
    <property type="component" value="Unassembled WGS sequence"/>
</dbReference>
<dbReference type="GO" id="GO:0016491">
    <property type="term" value="F:oxidoreductase activity"/>
    <property type="evidence" value="ECO:0007669"/>
    <property type="project" value="UniProtKB-KW"/>
</dbReference>
<dbReference type="FunCoup" id="F1A335">
    <property type="interactions" value="93"/>
</dbReference>
<dbReference type="Pfam" id="PF00106">
    <property type="entry name" value="adh_short"/>
    <property type="match status" value="1"/>
</dbReference>
<accession>F1A335</accession>
<keyword evidence="5" id="KW-1185">Reference proteome</keyword>
<dbReference type="PANTHER" id="PTHR43658">
    <property type="entry name" value="SHORT-CHAIN DEHYDROGENASE/REDUCTASE"/>
    <property type="match status" value="1"/>
</dbReference>
<dbReference type="eggNOG" id="KOG1199">
    <property type="taxonomic scope" value="Eukaryota"/>
</dbReference>
<dbReference type="SUPFAM" id="SSF51735">
    <property type="entry name" value="NAD(P)-binding Rossmann-fold domains"/>
    <property type="match status" value="1"/>
</dbReference>
<dbReference type="PRINTS" id="PR00081">
    <property type="entry name" value="GDHRDH"/>
</dbReference>
<proteinExistence type="inferred from homology"/>
<dbReference type="InterPro" id="IPR036291">
    <property type="entry name" value="NAD(P)-bd_dom_sf"/>
</dbReference>
<dbReference type="KEGG" id="dpp:DICPUDRAFT_58822"/>
<dbReference type="InterPro" id="IPR020904">
    <property type="entry name" value="Sc_DH/Rdtase_CS"/>
</dbReference>
<dbReference type="OrthoDB" id="1274115at2759"/>
<dbReference type="RefSeq" id="XP_003294078.1">
    <property type="nucleotide sequence ID" value="XM_003294030.1"/>
</dbReference>
<evidence type="ECO:0000256" key="2">
    <source>
        <dbReference type="RuleBase" id="RU000363"/>
    </source>
</evidence>
<dbReference type="PROSITE" id="PS00061">
    <property type="entry name" value="ADH_SHORT"/>
    <property type="match status" value="1"/>
</dbReference>
<dbReference type="VEuPathDB" id="AmoebaDB:DICPUDRAFT_58822"/>
<evidence type="ECO:0000256" key="1">
    <source>
        <dbReference type="ARBA" id="ARBA00023002"/>
    </source>
</evidence>
<dbReference type="InParanoid" id="F1A335"/>
<feature type="domain" description="Ketoreductase" evidence="3">
    <location>
        <begin position="6"/>
        <end position="207"/>
    </location>
</feature>
<dbReference type="Gene3D" id="3.40.50.720">
    <property type="entry name" value="NAD(P)-binding Rossmann-like Domain"/>
    <property type="match status" value="1"/>
</dbReference>
<dbReference type="PRINTS" id="PR00080">
    <property type="entry name" value="SDRFAMILY"/>
</dbReference>
<dbReference type="EMBL" id="GL871438">
    <property type="protein sequence ID" value="EGC29391.1"/>
    <property type="molecule type" value="Genomic_DNA"/>
</dbReference>
<dbReference type="GeneID" id="10505400"/>
<reference evidence="5" key="1">
    <citation type="journal article" date="2011" name="Genome Biol.">
        <title>Comparative genomics of the social amoebae Dictyostelium discoideum and Dictyostelium purpureum.</title>
        <authorList>
            <consortium name="US DOE Joint Genome Institute (JGI-PGF)"/>
            <person name="Sucgang R."/>
            <person name="Kuo A."/>
            <person name="Tian X."/>
            <person name="Salerno W."/>
            <person name="Parikh A."/>
            <person name="Feasley C.L."/>
            <person name="Dalin E."/>
            <person name="Tu H."/>
            <person name="Huang E."/>
            <person name="Barry K."/>
            <person name="Lindquist E."/>
            <person name="Shapiro H."/>
            <person name="Bruce D."/>
            <person name="Schmutz J."/>
            <person name="Salamov A."/>
            <person name="Fey P."/>
            <person name="Gaudet P."/>
            <person name="Anjard C."/>
            <person name="Babu M.M."/>
            <person name="Basu S."/>
            <person name="Bushmanova Y."/>
            <person name="van der Wel H."/>
            <person name="Katoh-Kurasawa M."/>
            <person name="Dinh C."/>
            <person name="Coutinho P.M."/>
            <person name="Saito T."/>
            <person name="Elias M."/>
            <person name="Schaap P."/>
            <person name="Kay R.R."/>
            <person name="Henrissat B."/>
            <person name="Eichinger L."/>
            <person name="Rivero F."/>
            <person name="Putnam N.H."/>
            <person name="West C.M."/>
            <person name="Loomis W.F."/>
            <person name="Chisholm R.L."/>
            <person name="Shaulsky G."/>
            <person name="Strassmann J.E."/>
            <person name="Queller D.C."/>
            <person name="Kuspa A."/>
            <person name="Grigoriev I.V."/>
        </authorList>
    </citation>
    <scope>NUCLEOTIDE SEQUENCE [LARGE SCALE GENOMIC DNA]</scope>
    <source>
        <strain evidence="5">QSDP1</strain>
    </source>
</reference>
<comment type="similarity">
    <text evidence="2">Belongs to the short-chain dehydrogenases/reductases (SDR) family.</text>
</comment>